<proteinExistence type="predicted"/>
<organism evidence="1 2">
    <name type="scientific">Pistacia integerrima</name>
    <dbReference type="NCBI Taxonomy" id="434235"/>
    <lineage>
        <taxon>Eukaryota</taxon>
        <taxon>Viridiplantae</taxon>
        <taxon>Streptophyta</taxon>
        <taxon>Embryophyta</taxon>
        <taxon>Tracheophyta</taxon>
        <taxon>Spermatophyta</taxon>
        <taxon>Magnoliopsida</taxon>
        <taxon>eudicotyledons</taxon>
        <taxon>Gunneridae</taxon>
        <taxon>Pentapetalae</taxon>
        <taxon>rosids</taxon>
        <taxon>malvids</taxon>
        <taxon>Sapindales</taxon>
        <taxon>Anacardiaceae</taxon>
        <taxon>Pistacia</taxon>
    </lineage>
</organism>
<gene>
    <name evidence="1" type="ORF">Pint_19988</name>
</gene>
<evidence type="ECO:0000313" key="1">
    <source>
        <dbReference type="EMBL" id="KAJ0015055.1"/>
    </source>
</evidence>
<dbReference type="Proteomes" id="UP001163603">
    <property type="component" value="Chromosome 13"/>
</dbReference>
<keyword evidence="2" id="KW-1185">Reference proteome</keyword>
<accession>A0ACC0XCS3</accession>
<dbReference type="EMBL" id="CM047748">
    <property type="protein sequence ID" value="KAJ0015055.1"/>
    <property type="molecule type" value="Genomic_DNA"/>
</dbReference>
<reference evidence="2" key="1">
    <citation type="journal article" date="2023" name="G3 (Bethesda)">
        <title>Genome assembly and association tests identify interacting loci associated with vigor, precocity, and sex in interspecific pistachio rootstocks.</title>
        <authorList>
            <person name="Palmer W."/>
            <person name="Jacygrad E."/>
            <person name="Sagayaradj S."/>
            <person name="Cavanaugh K."/>
            <person name="Han R."/>
            <person name="Bertier L."/>
            <person name="Beede B."/>
            <person name="Kafkas S."/>
            <person name="Golino D."/>
            <person name="Preece J."/>
            <person name="Michelmore R."/>
        </authorList>
    </citation>
    <scope>NUCLEOTIDE SEQUENCE [LARGE SCALE GENOMIC DNA]</scope>
</reference>
<name>A0ACC0XCS3_9ROSI</name>
<sequence>MSNGSAIKSWSDLLVDILSVIMEHLYFNDQICFLAICKSWRWNTYTIKSTNQLPWIFAYEVQLAQ</sequence>
<protein>
    <submittedName>
        <fullName evidence="1">Uncharacterized protein</fullName>
    </submittedName>
</protein>
<evidence type="ECO:0000313" key="2">
    <source>
        <dbReference type="Proteomes" id="UP001163603"/>
    </source>
</evidence>
<comment type="caution">
    <text evidence="1">The sequence shown here is derived from an EMBL/GenBank/DDBJ whole genome shotgun (WGS) entry which is preliminary data.</text>
</comment>